<sequence length="261" mass="28784">TVILDTAGRLNIDEVMMDEIKAIKAKVNPVEMLLVADAMTGQQAVRVATDFNEAVDITGLIMTKIDGDARGGAAISMREVTGVPIKFLGTGEKLNAIEPFHPDRLSGRILGMGDVLTLIERAQEEMDQEEAEKAGQRMLKGDFNLEDFLNQMQQIKRLGPIGQLLEMIPGMNKMAKDVDLSDAENDMKRIEAIIQSMTLKERQNPKILKANRKRRVAAGSGTTVQDVNSLLKQFREMKKMMKQLGKGGGRGLKKLMSRMGG</sequence>
<dbReference type="InterPro" id="IPR022941">
    <property type="entry name" value="SRP54"/>
</dbReference>
<dbReference type="PROSITE" id="PS00300">
    <property type="entry name" value="SRP54"/>
    <property type="match status" value="1"/>
</dbReference>
<gene>
    <name evidence="5" type="ORF">MNBD_CHLOROFLEXI01-2161</name>
</gene>
<dbReference type="Pfam" id="PF02978">
    <property type="entry name" value="SRP_SPB"/>
    <property type="match status" value="1"/>
</dbReference>
<dbReference type="Pfam" id="PF00448">
    <property type="entry name" value="SRP54"/>
    <property type="match status" value="1"/>
</dbReference>
<dbReference type="PANTHER" id="PTHR11564:SF5">
    <property type="entry name" value="SIGNAL RECOGNITION PARTICLE SUBUNIT SRP54"/>
    <property type="match status" value="1"/>
</dbReference>
<dbReference type="GO" id="GO:0003924">
    <property type="term" value="F:GTPase activity"/>
    <property type="evidence" value="ECO:0007669"/>
    <property type="project" value="InterPro"/>
</dbReference>
<accession>A0A3B0UH48</accession>
<dbReference type="SUPFAM" id="SSF52540">
    <property type="entry name" value="P-loop containing nucleoside triphosphate hydrolases"/>
    <property type="match status" value="1"/>
</dbReference>
<dbReference type="GO" id="GO:0006614">
    <property type="term" value="P:SRP-dependent cotranslational protein targeting to membrane"/>
    <property type="evidence" value="ECO:0007669"/>
    <property type="project" value="InterPro"/>
</dbReference>
<keyword evidence="1" id="KW-0547">Nucleotide-binding</keyword>
<evidence type="ECO:0000313" key="5">
    <source>
        <dbReference type="EMBL" id="VAW29918.1"/>
    </source>
</evidence>
<dbReference type="PANTHER" id="PTHR11564">
    <property type="entry name" value="SIGNAL RECOGNITION PARTICLE 54K PROTEIN SRP54"/>
    <property type="match status" value="1"/>
</dbReference>
<name>A0A3B0UH48_9ZZZZ</name>
<dbReference type="Gene3D" id="1.10.260.30">
    <property type="entry name" value="Signal recognition particle, SRP54 subunit, M-domain"/>
    <property type="match status" value="1"/>
</dbReference>
<dbReference type="GO" id="GO:0005525">
    <property type="term" value="F:GTP binding"/>
    <property type="evidence" value="ECO:0007669"/>
    <property type="project" value="UniProtKB-KW"/>
</dbReference>
<dbReference type="Gene3D" id="3.40.50.300">
    <property type="entry name" value="P-loop containing nucleotide triphosphate hydrolases"/>
    <property type="match status" value="1"/>
</dbReference>
<feature type="coiled-coil region" evidence="3">
    <location>
        <begin position="112"/>
        <end position="139"/>
    </location>
</feature>
<feature type="domain" description="SRP54-type proteins GTP-binding" evidence="4">
    <location>
        <begin position="84"/>
        <end position="97"/>
    </location>
</feature>
<organism evidence="5">
    <name type="scientific">hydrothermal vent metagenome</name>
    <dbReference type="NCBI Taxonomy" id="652676"/>
    <lineage>
        <taxon>unclassified sequences</taxon>
        <taxon>metagenomes</taxon>
        <taxon>ecological metagenomes</taxon>
    </lineage>
</organism>
<evidence type="ECO:0000256" key="2">
    <source>
        <dbReference type="ARBA" id="ARBA00023134"/>
    </source>
</evidence>
<evidence type="ECO:0000259" key="4">
    <source>
        <dbReference type="PROSITE" id="PS00300"/>
    </source>
</evidence>
<evidence type="ECO:0000256" key="3">
    <source>
        <dbReference type="SAM" id="Coils"/>
    </source>
</evidence>
<dbReference type="GO" id="GO:0048500">
    <property type="term" value="C:signal recognition particle"/>
    <property type="evidence" value="ECO:0007669"/>
    <property type="project" value="InterPro"/>
</dbReference>
<dbReference type="InterPro" id="IPR004125">
    <property type="entry name" value="Signal_recog_particle_SRP54_M"/>
</dbReference>
<dbReference type="AlphaFoldDB" id="A0A3B0UH48"/>
<dbReference type="SMART" id="SM00962">
    <property type="entry name" value="SRP54"/>
    <property type="match status" value="1"/>
</dbReference>
<dbReference type="InterPro" id="IPR000897">
    <property type="entry name" value="SRP54_GTPase_dom"/>
</dbReference>
<reference evidence="5" key="1">
    <citation type="submission" date="2018-06" db="EMBL/GenBank/DDBJ databases">
        <authorList>
            <person name="Zhirakovskaya E."/>
        </authorList>
    </citation>
    <scope>NUCLEOTIDE SEQUENCE</scope>
</reference>
<protein>
    <submittedName>
        <fullName evidence="5">Signal recognition particle protein Ffh</fullName>
    </submittedName>
</protein>
<keyword evidence="2" id="KW-0342">GTP-binding</keyword>
<dbReference type="InterPro" id="IPR036891">
    <property type="entry name" value="Signal_recog_part_SRP54_M_sf"/>
</dbReference>
<keyword evidence="3" id="KW-0175">Coiled coil</keyword>
<dbReference type="EMBL" id="UOEU01000015">
    <property type="protein sequence ID" value="VAW29918.1"/>
    <property type="molecule type" value="Genomic_DNA"/>
</dbReference>
<dbReference type="GO" id="GO:0008312">
    <property type="term" value="F:7S RNA binding"/>
    <property type="evidence" value="ECO:0007669"/>
    <property type="project" value="InterPro"/>
</dbReference>
<dbReference type="Gene3D" id="1.20.120.140">
    <property type="entry name" value="Signal recognition particle SRP54, nucleotide-binding domain"/>
    <property type="match status" value="1"/>
</dbReference>
<dbReference type="InterPro" id="IPR027417">
    <property type="entry name" value="P-loop_NTPase"/>
</dbReference>
<dbReference type="SUPFAM" id="SSF47446">
    <property type="entry name" value="Signal peptide-binding domain"/>
    <property type="match status" value="1"/>
</dbReference>
<evidence type="ECO:0000256" key="1">
    <source>
        <dbReference type="ARBA" id="ARBA00022741"/>
    </source>
</evidence>
<feature type="non-terminal residue" evidence="5">
    <location>
        <position position="1"/>
    </location>
</feature>
<proteinExistence type="predicted"/>
<dbReference type="InterPro" id="IPR042101">
    <property type="entry name" value="SRP54_N_sf"/>
</dbReference>